<feature type="chain" id="PRO_5047488847" evidence="2">
    <location>
        <begin position="27"/>
        <end position="605"/>
    </location>
</feature>
<feature type="compositionally biased region" description="Low complexity" evidence="1">
    <location>
        <begin position="285"/>
        <end position="296"/>
    </location>
</feature>
<protein>
    <submittedName>
        <fullName evidence="3">Cell wall-binding repeat-containing protein</fullName>
    </submittedName>
</protein>
<evidence type="ECO:0000256" key="1">
    <source>
        <dbReference type="SAM" id="MobiDB-lite"/>
    </source>
</evidence>
<feature type="signal peptide" evidence="2">
    <location>
        <begin position="1"/>
        <end position="26"/>
    </location>
</feature>
<keyword evidence="4" id="KW-1185">Reference proteome</keyword>
<dbReference type="InterPro" id="IPR051922">
    <property type="entry name" value="Bact_Sporulation_Assoc"/>
</dbReference>
<dbReference type="EMBL" id="JAJJPB010000007">
    <property type="protein sequence ID" value="MCC9294728.1"/>
    <property type="molecule type" value="Genomic_DNA"/>
</dbReference>
<sequence>MNRKKVVSLLLTLGILATPLVVPQYATGNLNNKVYAYDGTIQNGNKVQKEPLQTDTGLVGDSIVAEDKLSESSTYDELMASPYKVEMPDSFLTKESNGQVAGIDMEKLNVDGKIYHYQFSFGTTLCNRFIEVRKMYVGEQGAIIRVYSMVSFLDSDHKFNQYSIGSSATSDYNLYPYLVKYTTNNVDLMNPKPFIDRNIHINNDGKYVDVDGKVVKPDSNGYYEAYSDRIHSAVNTVHIGTTNEDSGFVHYGTITGDEPTNFSNSTYDPSKYDEFGHLKSGSGDTPTTPTNPTNPNFKRIDVTRIAGQDRKETATNIASSFINETKPKTIIVAYGYNYADALAGAPLARQLNAPIVLVGAYQDSGNVLKYVKSALANNGNIVLLGGTGVVPDSFKEWFIANGVDASHITRYGGADRFETASKIVNAVTASSTAPIFIASGENFPDALSASSVAAARGYRIFLTTANNESAYLSNYLSKNKPSKVYLLGGSGVISTEQESAIATQLGNKDSVKRLGGAIRYETSQAIANEFKDGVTNAIIVNGEDYPDAISGSVLAMRTPSITLLTPSDNLSGIKNFLADNDTITSGLLLGGTGVLPDSVKTSLSK</sequence>
<gene>
    <name evidence="3" type="ORF">LN736_07645</name>
</gene>
<evidence type="ECO:0000313" key="3">
    <source>
        <dbReference type="EMBL" id="MCC9294728.1"/>
    </source>
</evidence>
<reference evidence="3" key="1">
    <citation type="submission" date="2021-11" db="EMBL/GenBank/DDBJ databases">
        <authorList>
            <person name="Qingchun L."/>
            <person name="Dong Z."/>
            <person name="Zongwei Q."/>
            <person name="Jia Z."/>
            <person name="Duotao L."/>
        </authorList>
    </citation>
    <scope>NUCLEOTIDE SEQUENCE</scope>
    <source>
        <strain evidence="3">WLY-B-L2</strain>
    </source>
</reference>
<dbReference type="Pfam" id="PF04122">
    <property type="entry name" value="CW_binding_2"/>
    <property type="match status" value="3"/>
</dbReference>
<name>A0ABS8N4J9_9CLOT</name>
<dbReference type="PANTHER" id="PTHR30032:SF8">
    <property type="entry name" value="GERMINATION-SPECIFIC N-ACETYLMURAMOYL-L-ALANINE AMIDASE"/>
    <property type="match status" value="1"/>
</dbReference>
<dbReference type="Proteomes" id="UP001165422">
    <property type="component" value="Unassembled WGS sequence"/>
</dbReference>
<evidence type="ECO:0000313" key="4">
    <source>
        <dbReference type="Proteomes" id="UP001165422"/>
    </source>
</evidence>
<evidence type="ECO:0000256" key="2">
    <source>
        <dbReference type="SAM" id="SignalP"/>
    </source>
</evidence>
<proteinExistence type="predicted"/>
<dbReference type="RefSeq" id="WP_150358818.1">
    <property type="nucleotide sequence ID" value="NZ_JAJJPB010000007.1"/>
</dbReference>
<organism evidence="3 4">
    <name type="scientific">Clostridium aromativorans</name>
    <dbReference type="NCBI Taxonomy" id="2836848"/>
    <lineage>
        <taxon>Bacteria</taxon>
        <taxon>Bacillati</taxon>
        <taxon>Bacillota</taxon>
        <taxon>Clostridia</taxon>
        <taxon>Eubacteriales</taxon>
        <taxon>Clostridiaceae</taxon>
        <taxon>Clostridium</taxon>
    </lineage>
</organism>
<comment type="caution">
    <text evidence="3">The sequence shown here is derived from an EMBL/GenBank/DDBJ whole genome shotgun (WGS) entry which is preliminary data.</text>
</comment>
<feature type="region of interest" description="Disordered" evidence="1">
    <location>
        <begin position="276"/>
        <end position="296"/>
    </location>
</feature>
<keyword evidence="2" id="KW-0732">Signal</keyword>
<accession>A0ABS8N4J9</accession>
<dbReference type="InterPro" id="IPR007253">
    <property type="entry name" value="Cell_wall-bd_2"/>
</dbReference>
<dbReference type="PANTHER" id="PTHR30032">
    <property type="entry name" value="N-ACETYLMURAMOYL-L-ALANINE AMIDASE-RELATED"/>
    <property type="match status" value="1"/>
</dbReference>
<dbReference type="Gene3D" id="3.40.50.12090">
    <property type="match status" value="2"/>
</dbReference>